<evidence type="ECO:0000256" key="1">
    <source>
        <dbReference type="SAM" id="SignalP"/>
    </source>
</evidence>
<organism evidence="2 3">
    <name type="scientific">Aspergillus mulundensis</name>
    <dbReference type="NCBI Taxonomy" id="1810919"/>
    <lineage>
        <taxon>Eukaryota</taxon>
        <taxon>Fungi</taxon>
        <taxon>Dikarya</taxon>
        <taxon>Ascomycota</taxon>
        <taxon>Pezizomycotina</taxon>
        <taxon>Eurotiomycetes</taxon>
        <taxon>Eurotiomycetidae</taxon>
        <taxon>Eurotiales</taxon>
        <taxon>Aspergillaceae</taxon>
        <taxon>Aspergillus</taxon>
        <taxon>Aspergillus subgen. Nidulantes</taxon>
    </lineage>
</organism>
<comment type="caution">
    <text evidence="2">The sequence shown here is derived from an EMBL/GenBank/DDBJ whole genome shotgun (WGS) entry which is preliminary data.</text>
</comment>
<evidence type="ECO:0000313" key="2">
    <source>
        <dbReference type="EMBL" id="RDW92931.1"/>
    </source>
</evidence>
<dbReference type="Proteomes" id="UP000256690">
    <property type="component" value="Unassembled WGS sequence"/>
</dbReference>
<dbReference type="EMBL" id="PVWQ01000001">
    <property type="protein sequence ID" value="RDW92931.1"/>
    <property type="molecule type" value="Genomic_DNA"/>
</dbReference>
<reference evidence="2 3" key="1">
    <citation type="journal article" date="2018" name="IMA Fungus">
        <title>IMA Genome-F 9: Draft genome sequence of Annulohypoxylon stygium, Aspergillus mulundensis, Berkeleyomyces basicola (syn. Thielaviopsis basicola), Ceratocystis smalleyi, two Cercospora beticola strains, Coleophoma cylindrospora, Fusarium fracticaudum, Phialophora cf. hyalina, and Morchella septimelata.</title>
        <authorList>
            <person name="Wingfield B.D."/>
            <person name="Bills G.F."/>
            <person name="Dong Y."/>
            <person name="Huang W."/>
            <person name="Nel W.J."/>
            <person name="Swalarsk-Parry B.S."/>
            <person name="Vaghefi N."/>
            <person name="Wilken P.M."/>
            <person name="An Z."/>
            <person name="de Beer Z.W."/>
            <person name="De Vos L."/>
            <person name="Chen L."/>
            <person name="Duong T.A."/>
            <person name="Gao Y."/>
            <person name="Hammerbacher A."/>
            <person name="Kikkert J.R."/>
            <person name="Li Y."/>
            <person name="Li H."/>
            <person name="Li K."/>
            <person name="Li Q."/>
            <person name="Liu X."/>
            <person name="Ma X."/>
            <person name="Naidoo K."/>
            <person name="Pethybridge S.J."/>
            <person name="Sun J."/>
            <person name="Steenkamp E.T."/>
            <person name="van der Nest M.A."/>
            <person name="van Wyk S."/>
            <person name="Wingfield M.J."/>
            <person name="Xiong C."/>
            <person name="Yue Q."/>
            <person name="Zhang X."/>
        </authorList>
    </citation>
    <scope>NUCLEOTIDE SEQUENCE [LARGE SCALE GENOMIC DNA]</scope>
    <source>
        <strain evidence="2 3">DSM 5745</strain>
    </source>
</reference>
<name>A0A3D8T3A2_9EURO</name>
<dbReference type="GeneID" id="38110623"/>
<proteinExistence type="predicted"/>
<sequence>MHTSSLSHLSLSLLAASTAIWTPSTLAAPVQEPAQALSLALAPLSMSCADLTAFNAALSTLTSLSAPPETPDSQLPELQTQLAAVSSLAAGYRDFANAFNPSNCAPGLAESARLSSRQDAPGGPGPVRLICDVVYLPGLPPILVDAVDDALGCEYEEE</sequence>
<feature type="chain" id="PRO_5017803551" description="Cell wall protein" evidence="1">
    <location>
        <begin position="28"/>
        <end position="158"/>
    </location>
</feature>
<keyword evidence="3" id="KW-1185">Reference proteome</keyword>
<accession>A0A3D8T3A2</accession>
<protein>
    <recommendedName>
        <fullName evidence="4">Cell wall protein</fullName>
    </recommendedName>
</protein>
<gene>
    <name evidence="2" type="ORF">DSM5745_00253</name>
</gene>
<evidence type="ECO:0008006" key="4">
    <source>
        <dbReference type="Google" id="ProtNLM"/>
    </source>
</evidence>
<evidence type="ECO:0000313" key="3">
    <source>
        <dbReference type="Proteomes" id="UP000256690"/>
    </source>
</evidence>
<dbReference type="RefSeq" id="XP_026608114.1">
    <property type="nucleotide sequence ID" value="XM_026742269.1"/>
</dbReference>
<dbReference type="AlphaFoldDB" id="A0A3D8T3A2"/>
<feature type="signal peptide" evidence="1">
    <location>
        <begin position="1"/>
        <end position="27"/>
    </location>
</feature>
<keyword evidence="1" id="KW-0732">Signal</keyword>